<comment type="caution">
    <text evidence="2">The sequence shown here is derived from an EMBL/GenBank/DDBJ whole genome shotgun (WGS) entry which is preliminary data.</text>
</comment>
<reference evidence="2 3" key="1">
    <citation type="journal article" date="2016" name="Nat. Commun.">
        <title>Thousands of microbial genomes shed light on interconnected biogeochemical processes in an aquifer system.</title>
        <authorList>
            <person name="Anantharaman K."/>
            <person name="Brown C.T."/>
            <person name="Hug L.A."/>
            <person name="Sharon I."/>
            <person name="Castelle C.J."/>
            <person name="Probst A.J."/>
            <person name="Thomas B.C."/>
            <person name="Singh A."/>
            <person name="Wilkins M.J."/>
            <person name="Karaoz U."/>
            <person name="Brodie E.L."/>
            <person name="Williams K.H."/>
            <person name="Hubbard S.S."/>
            <person name="Banfield J.F."/>
        </authorList>
    </citation>
    <scope>NUCLEOTIDE SEQUENCE [LARGE SCALE GENOMIC DNA]</scope>
</reference>
<evidence type="ECO:0000256" key="1">
    <source>
        <dbReference type="SAM" id="MobiDB-lite"/>
    </source>
</evidence>
<protein>
    <submittedName>
        <fullName evidence="2">Uncharacterized protein</fullName>
    </submittedName>
</protein>
<evidence type="ECO:0000313" key="3">
    <source>
        <dbReference type="Proteomes" id="UP000176939"/>
    </source>
</evidence>
<dbReference type="AlphaFoldDB" id="A0A1F7X2H3"/>
<feature type="region of interest" description="Disordered" evidence="1">
    <location>
        <begin position="121"/>
        <end position="141"/>
    </location>
</feature>
<dbReference type="Proteomes" id="UP000176939">
    <property type="component" value="Unassembled WGS sequence"/>
</dbReference>
<organism evidence="2 3">
    <name type="scientific">Candidatus Woesebacteria bacterium RBG_13_36_22</name>
    <dbReference type="NCBI Taxonomy" id="1802478"/>
    <lineage>
        <taxon>Bacteria</taxon>
        <taxon>Candidatus Woeseibacteriota</taxon>
    </lineage>
</organism>
<sequence length="141" mass="16454">MIEKKSGLSKNDILNALSLSIKRCESASNDDESGIYVDLMNKYTLLAKDMGATEFEITDAWFSGKREEDRQNLFEVYCEKLWHYNEDFESFEDLKKWTEVMIKIRDKYNLADPLKIENELKNGDKNSKKYPDIISAHPNSN</sequence>
<feature type="compositionally biased region" description="Basic and acidic residues" evidence="1">
    <location>
        <begin position="121"/>
        <end position="131"/>
    </location>
</feature>
<dbReference type="EMBL" id="MGFQ01000043">
    <property type="protein sequence ID" value="OGM08505.1"/>
    <property type="molecule type" value="Genomic_DNA"/>
</dbReference>
<proteinExistence type="predicted"/>
<gene>
    <name evidence="2" type="ORF">A2Z67_02125</name>
</gene>
<name>A0A1F7X2H3_9BACT</name>
<accession>A0A1F7X2H3</accession>
<evidence type="ECO:0000313" key="2">
    <source>
        <dbReference type="EMBL" id="OGM08505.1"/>
    </source>
</evidence>